<evidence type="ECO:0000313" key="4">
    <source>
        <dbReference type="EMBL" id="TQL86627.1"/>
    </source>
</evidence>
<evidence type="ECO:0000259" key="2">
    <source>
        <dbReference type="Pfam" id="PF10647"/>
    </source>
</evidence>
<evidence type="ECO:0000259" key="1">
    <source>
        <dbReference type="Pfam" id="PF10646"/>
    </source>
</evidence>
<dbReference type="InterPro" id="IPR059026">
    <property type="entry name" value="LpqB_N"/>
</dbReference>
<accession>A0A543BP65</accession>
<dbReference type="PROSITE" id="PS51257">
    <property type="entry name" value="PROKAR_LIPOPROTEIN"/>
    <property type="match status" value="1"/>
</dbReference>
<feature type="domain" description="Lipoprotein LpqB C-terminal" evidence="2">
    <location>
        <begin position="333"/>
        <end position="564"/>
    </location>
</feature>
<dbReference type="Pfam" id="PF10647">
    <property type="entry name" value="Gmad1"/>
    <property type="match status" value="1"/>
</dbReference>
<gene>
    <name evidence="4" type="ORF">FB560_2290</name>
</gene>
<proteinExistence type="predicted"/>
<dbReference type="AlphaFoldDB" id="A0A543BP65"/>
<reference evidence="4 5" key="1">
    <citation type="submission" date="2019-06" db="EMBL/GenBank/DDBJ databases">
        <title>Sequencing the genomes of 1000 actinobacteria strains.</title>
        <authorList>
            <person name="Klenk H.-P."/>
        </authorList>
    </citation>
    <scope>NUCLEOTIDE SEQUENCE [LARGE SCALE GENOMIC DNA]</scope>
    <source>
        <strain evidence="4 5">DSM 20169</strain>
    </source>
</reference>
<name>A0A543BP65_9MICO</name>
<organism evidence="4 5">
    <name type="scientific">Microbacterium saperdae</name>
    <dbReference type="NCBI Taxonomy" id="69368"/>
    <lineage>
        <taxon>Bacteria</taxon>
        <taxon>Bacillati</taxon>
        <taxon>Actinomycetota</taxon>
        <taxon>Actinomycetes</taxon>
        <taxon>Micrococcales</taxon>
        <taxon>Microbacteriaceae</taxon>
        <taxon>Microbacterium</taxon>
    </lineage>
</organism>
<feature type="domain" description="GerMN" evidence="1">
    <location>
        <begin position="194"/>
        <end position="304"/>
    </location>
</feature>
<dbReference type="Pfam" id="PF25976">
    <property type="entry name" value="LpqB_N"/>
    <property type="match status" value="1"/>
</dbReference>
<protein>
    <submittedName>
        <fullName evidence="4">Sporulation and spore germination protein</fullName>
    </submittedName>
</protein>
<dbReference type="InterPro" id="IPR019606">
    <property type="entry name" value="GerMN"/>
</dbReference>
<dbReference type="InterPro" id="IPR018910">
    <property type="entry name" value="LpqB_C"/>
</dbReference>
<evidence type="ECO:0000259" key="3">
    <source>
        <dbReference type="Pfam" id="PF25976"/>
    </source>
</evidence>
<dbReference type="RefSeq" id="WP_141872465.1">
    <property type="nucleotide sequence ID" value="NZ_VFOX01000001.1"/>
</dbReference>
<dbReference type="OrthoDB" id="3226781at2"/>
<dbReference type="Proteomes" id="UP000317209">
    <property type="component" value="Unassembled WGS sequence"/>
</dbReference>
<dbReference type="EMBL" id="VFOX01000001">
    <property type="protein sequence ID" value="TQL86627.1"/>
    <property type="molecule type" value="Genomic_DNA"/>
</dbReference>
<evidence type="ECO:0000313" key="5">
    <source>
        <dbReference type="Proteomes" id="UP000317209"/>
    </source>
</evidence>
<comment type="caution">
    <text evidence="4">The sequence shown here is derived from an EMBL/GenBank/DDBJ whole genome shotgun (WGS) entry which is preliminary data.</text>
</comment>
<feature type="domain" description="Lipoprotein LpqB N-terminal" evidence="3">
    <location>
        <begin position="55"/>
        <end position="181"/>
    </location>
</feature>
<keyword evidence="5" id="KW-1185">Reference proteome</keyword>
<dbReference type="Pfam" id="PF10646">
    <property type="entry name" value="Germane"/>
    <property type="match status" value="1"/>
</dbReference>
<sequence length="573" mass="59494">MSRRRTTQALRGIALTLAALLLTACTGLPMSGDVNAGLELGEAPEVNDLLLVASGPPPGASPEEIVEGFLEAAITPADNWSIARTFLTPELQPTWRPGVGVSIDSAVGSRTVSSTIPDGDDDATSGDVKVQFDLVANVDEFGAYSESTGASNATFTVKRLDDGEWRIAKAPDGIVIDESRFSLVFDGYPLQYFDQSWTHLVPDVRWFPRRTSIATTVTQNLIGGAPSSWLDQSVQSAFPADVELAEDAVPIDDASQVAEVALTGAAARLNQATLARMRTQLEETFEACGVHVSQVKFTVDGRQLNAGIVKLQDETIDPGSLILTDDAFGAIVGDQISPIPGISEEIVGLSQDVAAIDVAADSAQAAVQLGDGNVYRVSEGRVDQFQAPATTVAPSIDPFGYTWTVAADDPTAVQAWGSDVSAARAVAKAWPTASSVSALRVSADGARVAAVITVGGQHWVVVAAVVRDDGVPVELGPAKQLTRIDGAADDLVWLGATRLAVLIPGEGAPLLTQMVGGPGIVEAAPAGADSLAGSRTASGVRVRDADGTLFAHAGSAWREVASGVRVLATRAGE</sequence>